<dbReference type="OrthoDB" id="9803983at2"/>
<feature type="active site" description="Schiff-base intermediate with substrate; via pyruvic acid" evidence="9 10">
    <location>
        <position position="25"/>
    </location>
</feature>
<protein>
    <recommendedName>
        <fullName evidence="9">Aspartate 1-decarboxylase</fullName>
        <ecNumber evidence="9">4.1.1.11</ecNumber>
    </recommendedName>
    <alternativeName>
        <fullName evidence="9">Aspartate alpha-decarboxylase</fullName>
    </alternativeName>
    <component>
        <recommendedName>
            <fullName evidence="9">Aspartate 1-decarboxylase beta chain</fullName>
        </recommendedName>
    </component>
    <component>
        <recommendedName>
            <fullName evidence="9">Aspartate 1-decarboxylase alpha chain</fullName>
        </recommendedName>
    </component>
</protein>
<dbReference type="NCBIfam" id="TIGR00223">
    <property type="entry name" value="panD"/>
    <property type="match status" value="1"/>
</dbReference>
<feature type="modified residue" description="Pyruvic acid (Ser)" evidence="9 12">
    <location>
        <position position="25"/>
    </location>
</feature>
<keyword evidence="7 9" id="KW-0704">Schiff base</keyword>
<dbReference type="GO" id="GO:0004068">
    <property type="term" value="F:aspartate 1-decarboxylase activity"/>
    <property type="evidence" value="ECO:0007669"/>
    <property type="project" value="UniProtKB-UniRule"/>
</dbReference>
<evidence type="ECO:0000256" key="12">
    <source>
        <dbReference type="PIRSR" id="PIRSR006246-3"/>
    </source>
</evidence>
<dbReference type="Gene3D" id="2.40.40.20">
    <property type="match status" value="1"/>
</dbReference>
<evidence type="ECO:0000256" key="8">
    <source>
        <dbReference type="ARBA" id="ARBA00023317"/>
    </source>
</evidence>
<evidence type="ECO:0000313" key="14">
    <source>
        <dbReference type="EMBL" id="RDU65954.1"/>
    </source>
</evidence>
<evidence type="ECO:0000256" key="13">
    <source>
        <dbReference type="PIRSR" id="PIRSR006246-5"/>
    </source>
</evidence>
<evidence type="ECO:0000256" key="10">
    <source>
        <dbReference type="PIRSR" id="PIRSR006246-1"/>
    </source>
</evidence>
<dbReference type="GO" id="GO:0006523">
    <property type="term" value="P:alanine biosynthetic process"/>
    <property type="evidence" value="ECO:0007669"/>
    <property type="project" value="InterPro"/>
</dbReference>
<reference evidence="14 15" key="1">
    <citation type="submission" date="2018-04" db="EMBL/GenBank/DDBJ databases">
        <title>Novel Campyloabacter and Helicobacter Species and Strains.</title>
        <authorList>
            <person name="Mannion A.J."/>
            <person name="Shen Z."/>
            <person name="Fox J.G."/>
        </authorList>
    </citation>
    <scope>NUCLEOTIDE SEQUENCE [LARGE SCALE GENOMIC DNA]</scope>
    <source>
        <strain evidence="14 15">MIT 12-6600</strain>
    </source>
</reference>
<keyword evidence="4 9" id="KW-0068">Autocatalytic cleavage</keyword>
<comment type="catalytic activity">
    <reaction evidence="9">
        <text>L-aspartate + H(+) = beta-alanine + CO2</text>
        <dbReference type="Rhea" id="RHEA:19497"/>
        <dbReference type="ChEBI" id="CHEBI:15378"/>
        <dbReference type="ChEBI" id="CHEBI:16526"/>
        <dbReference type="ChEBI" id="CHEBI:29991"/>
        <dbReference type="ChEBI" id="CHEBI:57966"/>
        <dbReference type="EC" id="4.1.1.11"/>
    </reaction>
</comment>
<keyword evidence="1 9" id="KW-0963">Cytoplasm</keyword>
<evidence type="ECO:0000256" key="3">
    <source>
        <dbReference type="ARBA" id="ARBA00022793"/>
    </source>
</evidence>
<comment type="caution">
    <text evidence="14">The sequence shown here is derived from an EMBL/GenBank/DDBJ whole genome shotgun (WGS) entry which is preliminary data.</text>
</comment>
<evidence type="ECO:0000256" key="5">
    <source>
        <dbReference type="ARBA" id="ARBA00023145"/>
    </source>
</evidence>
<organism evidence="14 15">
    <name type="scientific">Helicobacter equorum</name>
    <dbReference type="NCBI Taxonomy" id="361872"/>
    <lineage>
        <taxon>Bacteria</taxon>
        <taxon>Pseudomonadati</taxon>
        <taxon>Campylobacterota</taxon>
        <taxon>Epsilonproteobacteria</taxon>
        <taxon>Campylobacterales</taxon>
        <taxon>Helicobacteraceae</taxon>
        <taxon>Helicobacter</taxon>
    </lineage>
</organism>
<accession>A0A3D8IMU1</accession>
<keyword evidence="5 9" id="KW-0865">Zymogen</keyword>
<comment type="pathway">
    <text evidence="9">Cofactor biosynthesis; (R)-pantothenate biosynthesis; beta-alanine from L-aspartate: step 1/1.</text>
</comment>
<dbReference type="CDD" id="cd06919">
    <property type="entry name" value="Asp_decarbox"/>
    <property type="match status" value="1"/>
</dbReference>
<feature type="active site" description="Proton donor" evidence="9 10">
    <location>
        <position position="58"/>
    </location>
</feature>
<gene>
    <name evidence="9" type="primary">panD</name>
    <name evidence="14" type="ORF">CQA54_08300</name>
</gene>
<comment type="function">
    <text evidence="9">Catalyzes the pyruvoyl-dependent decarboxylation of aspartate to produce beta-alanine.</text>
</comment>
<evidence type="ECO:0000256" key="4">
    <source>
        <dbReference type="ARBA" id="ARBA00022813"/>
    </source>
</evidence>
<feature type="binding site" evidence="9 11">
    <location>
        <begin position="72"/>
        <end position="74"/>
    </location>
    <ligand>
        <name>substrate</name>
    </ligand>
</feature>
<keyword evidence="8 9" id="KW-0670">Pyruvate</keyword>
<dbReference type="InterPro" id="IPR009010">
    <property type="entry name" value="Asp_de-COase-like_dom_sf"/>
</dbReference>
<evidence type="ECO:0000313" key="15">
    <source>
        <dbReference type="Proteomes" id="UP000256514"/>
    </source>
</evidence>
<name>A0A3D8IMU1_9HELI</name>
<dbReference type="Proteomes" id="UP000256514">
    <property type="component" value="Unassembled WGS sequence"/>
</dbReference>
<evidence type="ECO:0000256" key="1">
    <source>
        <dbReference type="ARBA" id="ARBA00022490"/>
    </source>
</evidence>
<dbReference type="GO" id="GO:0005829">
    <property type="term" value="C:cytosol"/>
    <property type="evidence" value="ECO:0007669"/>
    <property type="project" value="TreeGrafter"/>
</dbReference>
<evidence type="ECO:0000256" key="11">
    <source>
        <dbReference type="PIRSR" id="PIRSR006246-2"/>
    </source>
</evidence>
<keyword evidence="3 9" id="KW-0210">Decarboxylase</keyword>
<evidence type="ECO:0000256" key="9">
    <source>
        <dbReference type="HAMAP-Rule" id="MF_00446"/>
    </source>
</evidence>
<dbReference type="SUPFAM" id="SSF50692">
    <property type="entry name" value="ADC-like"/>
    <property type="match status" value="1"/>
</dbReference>
<dbReference type="PIRSF" id="PIRSF006246">
    <property type="entry name" value="Asp_decarbox"/>
    <property type="match status" value="1"/>
</dbReference>
<keyword evidence="2 9" id="KW-0566">Pantothenate biosynthesis</keyword>
<keyword evidence="6 9" id="KW-0456">Lyase</keyword>
<dbReference type="InterPro" id="IPR003190">
    <property type="entry name" value="Asp_decarbox"/>
</dbReference>
<comment type="cofactor">
    <cofactor evidence="9 10">
        <name>pyruvate</name>
        <dbReference type="ChEBI" id="CHEBI:15361"/>
    </cofactor>
    <text evidence="9 10">Binds 1 pyruvoyl group covalently per subunit.</text>
</comment>
<keyword evidence="15" id="KW-1185">Reference proteome</keyword>
<evidence type="ECO:0000256" key="6">
    <source>
        <dbReference type="ARBA" id="ARBA00023239"/>
    </source>
</evidence>
<dbReference type="PANTHER" id="PTHR21012:SF0">
    <property type="entry name" value="ASPARTATE 1-DECARBOXYLASE"/>
    <property type="match status" value="1"/>
</dbReference>
<evidence type="ECO:0000256" key="7">
    <source>
        <dbReference type="ARBA" id="ARBA00023270"/>
    </source>
</evidence>
<feature type="chain" id="PRO_5017857681" description="Aspartate 1-decarboxylase beta chain" evidence="9 13">
    <location>
        <begin position="1"/>
        <end position="24"/>
    </location>
</feature>
<feature type="chain" id="PRO_5017857680" description="Aspartate 1-decarboxylase alpha chain" evidence="9 13">
    <location>
        <begin position="25"/>
        <end position="119"/>
    </location>
</feature>
<sequence length="119" mass="13233">MQFEMLYSKIHRARVSDANLEYVGSITIEKSLAQSAKLKEGMKVDVLNINNGERFSTYVIYGDKEGEICINGAAARKAQVGDIVIIVAYAILQESECEAFKPTIVQVDAQQNNKILYIS</sequence>
<dbReference type="HAMAP" id="MF_00446">
    <property type="entry name" value="PanD"/>
    <property type="match status" value="1"/>
</dbReference>
<dbReference type="GO" id="GO:0015940">
    <property type="term" value="P:pantothenate biosynthetic process"/>
    <property type="evidence" value="ECO:0007669"/>
    <property type="project" value="UniProtKB-UniRule"/>
</dbReference>
<dbReference type="PANTHER" id="PTHR21012">
    <property type="entry name" value="ASPARTATE 1-DECARBOXYLASE"/>
    <property type="match status" value="1"/>
</dbReference>
<comment type="subunit">
    <text evidence="9">Heterooctamer of four alpha and four beta subunits.</text>
</comment>
<comment type="similarity">
    <text evidence="9">Belongs to the PanD family.</text>
</comment>
<dbReference type="Pfam" id="PF02261">
    <property type="entry name" value="Asp_decarbox"/>
    <property type="match status" value="1"/>
</dbReference>
<proteinExistence type="inferred from homology"/>
<dbReference type="AlphaFoldDB" id="A0A3D8IMU1"/>
<dbReference type="EC" id="4.1.1.11" evidence="9"/>
<comment type="subcellular location">
    <subcellularLocation>
        <location evidence="9">Cytoplasm</location>
    </subcellularLocation>
</comment>
<dbReference type="EMBL" id="NXLT01000010">
    <property type="protein sequence ID" value="RDU65954.1"/>
    <property type="molecule type" value="Genomic_DNA"/>
</dbReference>
<comment type="PTM">
    <text evidence="9 12">Is synthesized initially as an inactive proenzyme, which is activated by self-cleavage at a specific serine bond to produce a beta-subunit with a hydroxyl group at its C-terminus and an alpha-subunit with a pyruvoyl group at its N-terminus.</text>
</comment>
<dbReference type="UniPathway" id="UPA00028">
    <property type="reaction ID" value="UER00002"/>
</dbReference>
<dbReference type="RefSeq" id="WP_115571631.1">
    <property type="nucleotide sequence ID" value="NZ_NXLT01000010.1"/>
</dbReference>
<evidence type="ECO:0000256" key="2">
    <source>
        <dbReference type="ARBA" id="ARBA00022655"/>
    </source>
</evidence>
<feature type="binding site" evidence="9 11">
    <location>
        <position position="57"/>
    </location>
    <ligand>
        <name>substrate</name>
    </ligand>
</feature>